<evidence type="ECO:0000313" key="2">
    <source>
        <dbReference type="Proteomes" id="UP000799777"/>
    </source>
</evidence>
<dbReference type="AlphaFoldDB" id="A0A9P4HKB9"/>
<comment type="caution">
    <text evidence="1">The sequence shown here is derived from an EMBL/GenBank/DDBJ whole genome shotgun (WGS) entry which is preliminary data.</text>
</comment>
<dbReference type="Proteomes" id="UP000799777">
    <property type="component" value="Unassembled WGS sequence"/>
</dbReference>
<accession>A0A9P4HKB9</accession>
<sequence>MFADLPAVAVHHERRDPLVRQTSHRAHGQLKQSNTPAALALPSLNFGNSSGARPRMEGAIILTTTAFCSPAPLHAIWPLIACFSATLRQFLSGPSTATVVDVGVAAPAAPRKYDSHRNPAYKNWGSEGVAGLIIETQPRSLLVLSLPNLKCDGQFHYLLAVQRQLTIGTLAYETCDPGCDQLLSVPNSHFGVYWFLTEDDYHIVPLLEHASLFYRAPQRFKSSSSTQASSTVSLGVQLHTIFGQLAQKSFTDAQQVTVVREAEARGM</sequence>
<gene>
    <name evidence="1" type="ORF">EK21DRAFT_84742</name>
</gene>
<dbReference type="EMBL" id="ML978158">
    <property type="protein sequence ID" value="KAF2035109.1"/>
    <property type="molecule type" value="Genomic_DNA"/>
</dbReference>
<protein>
    <submittedName>
        <fullName evidence="1">Uncharacterized protein</fullName>
    </submittedName>
</protein>
<keyword evidence="2" id="KW-1185">Reference proteome</keyword>
<name>A0A9P4HKB9_9PLEO</name>
<organism evidence="1 2">
    <name type="scientific">Setomelanomma holmii</name>
    <dbReference type="NCBI Taxonomy" id="210430"/>
    <lineage>
        <taxon>Eukaryota</taxon>
        <taxon>Fungi</taxon>
        <taxon>Dikarya</taxon>
        <taxon>Ascomycota</taxon>
        <taxon>Pezizomycotina</taxon>
        <taxon>Dothideomycetes</taxon>
        <taxon>Pleosporomycetidae</taxon>
        <taxon>Pleosporales</taxon>
        <taxon>Pleosporineae</taxon>
        <taxon>Phaeosphaeriaceae</taxon>
        <taxon>Setomelanomma</taxon>
    </lineage>
</organism>
<reference evidence="1" key="1">
    <citation type="journal article" date="2020" name="Stud. Mycol.">
        <title>101 Dothideomycetes genomes: a test case for predicting lifestyles and emergence of pathogens.</title>
        <authorList>
            <person name="Haridas S."/>
            <person name="Albert R."/>
            <person name="Binder M."/>
            <person name="Bloem J."/>
            <person name="Labutti K."/>
            <person name="Salamov A."/>
            <person name="Andreopoulos B."/>
            <person name="Baker S."/>
            <person name="Barry K."/>
            <person name="Bills G."/>
            <person name="Bluhm B."/>
            <person name="Cannon C."/>
            <person name="Castanera R."/>
            <person name="Culley D."/>
            <person name="Daum C."/>
            <person name="Ezra D."/>
            <person name="Gonzalez J."/>
            <person name="Henrissat B."/>
            <person name="Kuo A."/>
            <person name="Liang C."/>
            <person name="Lipzen A."/>
            <person name="Lutzoni F."/>
            <person name="Magnuson J."/>
            <person name="Mondo S."/>
            <person name="Nolan M."/>
            <person name="Ohm R."/>
            <person name="Pangilinan J."/>
            <person name="Park H.-J."/>
            <person name="Ramirez L."/>
            <person name="Alfaro M."/>
            <person name="Sun H."/>
            <person name="Tritt A."/>
            <person name="Yoshinaga Y."/>
            <person name="Zwiers L.-H."/>
            <person name="Turgeon B."/>
            <person name="Goodwin S."/>
            <person name="Spatafora J."/>
            <person name="Crous P."/>
            <person name="Grigoriev I."/>
        </authorList>
    </citation>
    <scope>NUCLEOTIDE SEQUENCE</scope>
    <source>
        <strain evidence="1">CBS 110217</strain>
    </source>
</reference>
<proteinExistence type="predicted"/>
<evidence type="ECO:0000313" key="1">
    <source>
        <dbReference type="EMBL" id="KAF2035109.1"/>
    </source>
</evidence>